<protein>
    <submittedName>
        <fullName evidence="2">Secreted protein</fullName>
    </submittedName>
</protein>
<name>A0A1I8AUV2_9BILA</name>
<sequence length="128" mass="14075">MLQDRALRFLRPAMLAQLQQLPLQCHQPVDARLHVLDMLVDQRIHAFALVLRAVAQAQQAADLFQGHVQRAAVADEGQPLHVRLGIQPVVALAARRLWQEAFTLVVANGFHRAVGGPGQLSDQIGRAS</sequence>
<dbReference type="AntiFam" id="ANF00227">
    <property type="entry name" value="Shadow ORF (opposite hmrR)"/>
</dbReference>
<proteinExistence type="predicted"/>
<organism evidence="1 2">
    <name type="scientific">Steinernema glaseri</name>
    <dbReference type="NCBI Taxonomy" id="37863"/>
    <lineage>
        <taxon>Eukaryota</taxon>
        <taxon>Metazoa</taxon>
        <taxon>Ecdysozoa</taxon>
        <taxon>Nematoda</taxon>
        <taxon>Chromadorea</taxon>
        <taxon>Rhabditida</taxon>
        <taxon>Tylenchina</taxon>
        <taxon>Panagrolaimomorpha</taxon>
        <taxon>Strongyloidoidea</taxon>
        <taxon>Steinernematidae</taxon>
        <taxon>Steinernema</taxon>
    </lineage>
</organism>
<accession>A0A1I8AUV2</accession>
<dbReference type="AlphaFoldDB" id="A0A1I8AUV2"/>
<evidence type="ECO:0000313" key="2">
    <source>
        <dbReference type="WBParaSite" id="L893_g9135.t1"/>
    </source>
</evidence>
<keyword evidence="1" id="KW-1185">Reference proteome</keyword>
<evidence type="ECO:0000313" key="1">
    <source>
        <dbReference type="Proteomes" id="UP000095287"/>
    </source>
</evidence>
<dbReference type="WBParaSite" id="L893_g9135.t1">
    <property type="protein sequence ID" value="L893_g9135.t1"/>
    <property type="gene ID" value="L893_g9135"/>
</dbReference>
<dbReference type="Proteomes" id="UP000095287">
    <property type="component" value="Unplaced"/>
</dbReference>
<reference evidence="2" key="1">
    <citation type="submission" date="2016-11" db="UniProtKB">
        <authorList>
            <consortium name="WormBaseParasite"/>
        </authorList>
    </citation>
    <scope>IDENTIFICATION</scope>
</reference>